<feature type="domain" description="Plastid lipid-associated protein/fibrillin conserved" evidence="4">
    <location>
        <begin position="73"/>
        <end position="179"/>
    </location>
</feature>
<proteinExistence type="predicted"/>
<evidence type="ECO:0000256" key="1">
    <source>
        <dbReference type="ARBA" id="ARBA00004474"/>
    </source>
</evidence>
<feature type="chain" id="PRO_5041945766" evidence="3">
    <location>
        <begin position="26"/>
        <end position="218"/>
    </location>
</feature>
<dbReference type="Proteomes" id="UP001054902">
    <property type="component" value="Unassembled WGS sequence"/>
</dbReference>
<keyword evidence="6" id="KW-1185">Reference proteome</keyword>
<accession>A0AAD3H1J2</accession>
<evidence type="ECO:0000256" key="2">
    <source>
        <dbReference type="ARBA" id="ARBA00022640"/>
    </source>
</evidence>
<sequence>MLSTHSPLLLACILFLCFVADESFAFSASAKPASSIFDSISSFFGGNNQSSLQNQNEAKRQELKSKLLQVCKADTVARNEVESIIDELKTLQSFQETASSPLLRKEWLLVWTTEKEINFFSDFNISADISQTITSDGVLTNMIPFQKGGSFGVVGKVEADENIPQRTNFVFESAKLDLGQFQFTLPPVGQGWFDTLYLDEELRVDLNSRNDILICTPL</sequence>
<dbReference type="Pfam" id="PF04755">
    <property type="entry name" value="PAP_fibrillin"/>
    <property type="match status" value="1"/>
</dbReference>
<gene>
    <name evidence="5" type="ORF">CTEN210_02948</name>
</gene>
<protein>
    <submittedName>
        <fullName evidence="5">Pap-fibrillin-ii</fullName>
    </submittedName>
</protein>
<dbReference type="EMBL" id="BLLK01000022">
    <property type="protein sequence ID" value="GFH46474.1"/>
    <property type="molecule type" value="Genomic_DNA"/>
</dbReference>
<comment type="caution">
    <text evidence="5">The sequence shown here is derived from an EMBL/GenBank/DDBJ whole genome shotgun (WGS) entry which is preliminary data.</text>
</comment>
<keyword evidence="3" id="KW-0732">Signal</keyword>
<dbReference type="GO" id="GO:0009536">
    <property type="term" value="C:plastid"/>
    <property type="evidence" value="ECO:0007669"/>
    <property type="project" value="UniProtKB-SubCell"/>
</dbReference>
<feature type="signal peptide" evidence="3">
    <location>
        <begin position="1"/>
        <end position="25"/>
    </location>
</feature>
<evidence type="ECO:0000259" key="4">
    <source>
        <dbReference type="Pfam" id="PF04755"/>
    </source>
</evidence>
<evidence type="ECO:0000313" key="6">
    <source>
        <dbReference type="Proteomes" id="UP001054902"/>
    </source>
</evidence>
<dbReference type="InterPro" id="IPR006843">
    <property type="entry name" value="PAP/fibrillin_dom"/>
</dbReference>
<evidence type="ECO:0000313" key="5">
    <source>
        <dbReference type="EMBL" id="GFH46474.1"/>
    </source>
</evidence>
<comment type="subcellular location">
    <subcellularLocation>
        <location evidence="1">Plastid</location>
    </subcellularLocation>
</comment>
<name>A0AAD3H1J2_9STRA</name>
<evidence type="ECO:0000256" key="3">
    <source>
        <dbReference type="SAM" id="SignalP"/>
    </source>
</evidence>
<reference evidence="5 6" key="1">
    <citation type="journal article" date="2021" name="Sci. Rep.">
        <title>The genome of the diatom Chaetoceros tenuissimus carries an ancient integrated fragment of an extant virus.</title>
        <authorList>
            <person name="Hongo Y."/>
            <person name="Kimura K."/>
            <person name="Takaki Y."/>
            <person name="Yoshida Y."/>
            <person name="Baba S."/>
            <person name="Kobayashi G."/>
            <person name="Nagasaki K."/>
            <person name="Hano T."/>
            <person name="Tomaru Y."/>
        </authorList>
    </citation>
    <scope>NUCLEOTIDE SEQUENCE [LARGE SCALE GENOMIC DNA]</scope>
    <source>
        <strain evidence="5 6">NIES-3715</strain>
    </source>
</reference>
<dbReference type="InterPro" id="IPR039633">
    <property type="entry name" value="PAP"/>
</dbReference>
<keyword evidence="2" id="KW-0934">Plastid</keyword>
<dbReference type="PANTHER" id="PTHR31906">
    <property type="entry name" value="PLASTID-LIPID-ASSOCIATED PROTEIN 4, CHLOROPLASTIC-RELATED"/>
    <property type="match status" value="1"/>
</dbReference>
<dbReference type="AlphaFoldDB" id="A0AAD3H1J2"/>
<organism evidence="5 6">
    <name type="scientific">Chaetoceros tenuissimus</name>
    <dbReference type="NCBI Taxonomy" id="426638"/>
    <lineage>
        <taxon>Eukaryota</taxon>
        <taxon>Sar</taxon>
        <taxon>Stramenopiles</taxon>
        <taxon>Ochrophyta</taxon>
        <taxon>Bacillariophyta</taxon>
        <taxon>Coscinodiscophyceae</taxon>
        <taxon>Chaetocerotophycidae</taxon>
        <taxon>Chaetocerotales</taxon>
        <taxon>Chaetocerotaceae</taxon>
        <taxon>Chaetoceros</taxon>
    </lineage>
</organism>